<evidence type="ECO:0000259" key="2">
    <source>
        <dbReference type="Pfam" id="PF13514"/>
    </source>
</evidence>
<evidence type="ECO:0000313" key="3">
    <source>
        <dbReference type="EMBL" id="EPR38844.1"/>
    </source>
</evidence>
<dbReference type="STRING" id="897.B2D07_04760"/>
<keyword evidence="1" id="KW-0175">Coiled coil</keyword>
<dbReference type="InterPro" id="IPR038734">
    <property type="entry name" value="YhaN_AAA"/>
</dbReference>
<feature type="coiled-coil region" evidence="1">
    <location>
        <begin position="488"/>
        <end position="529"/>
    </location>
</feature>
<reference evidence="3 4" key="1">
    <citation type="journal article" date="2013" name="Genome Announc.">
        <title>Draft genome sequences for three mercury-methylating, sulfate-reducing bacteria.</title>
        <authorList>
            <person name="Brown S.D."/>
            <person name="Hurt R.A.Jr."/>
            <person name="Gilmour C.C."/>
            <person name="Elias D.A."/>
        </authorList>
    </citation>
    <scope>NUCLEOTIDE SEQUENCE [LARGE SCALE GENOMIC DNA]</scope>
    <source>
        <strain evidence="3 4">DSM 2059</strain>
    </source>
</reference>
<accession>S7UXB8</accession>
<dbReference type="AlphaFoldDB" id="S7UXB8"/>
<dbReference type="PANTHER" id="PTHR41259">
    <property type="entry name" value="DOUBLE-STRAND BREAK REPAIR RAD50 ATPASE, PUTATIVE-RELATED"/>
    <property type="match status" value="1"/>
</dbReference>
<dbReference type="PANTHER" id="PTHR41259:SF1">
    <property type="entry name" value="DOUBLE-STRAND BREAK REPAIR RAD50 ATPASE, PUTATIVE-RELATED"/>
    <property type="match status" value="1"/>
</dbReference>
<dbReference type="RefSeq" id="WP_020876916.1">
    <property type="nucleotide sequence ID" value="NZ_ATHJ01000094.1"/>
</dbReference>
<dbReference type="Gene3D" id="3.40.50.300">
    <property type="entry name" value="P-loop containing nucleotide triphosphate hydrolases"/>
    <property type="match status" value="2"/>
</dbReference>
<keyword evidence="4" id="KW-1185">Reference proteome</keyword>
<protein>
    <recommendedName>
        <fullName evidence="2">YhaN AAA domain-containing protein</fullName>
    </recommendedName>
</protein>
<feature type="domain" description="YhaN AAA" evidence="2">
    <location>
        <begin position="1"/>
        <end position="207"/>
    </location>
</feature>
<comment type="caution">
    <text evidence="3">The sequence shown here is derived from an EMBL/GenBank/DDBJ whole genome shotgun (WGS) entry which is preliminary data.</text>
</comment>
<dbReference type="Pfam" id="PF13514">
    <property type="entry name" value="AAA_27"/>
    <property type="match status" value="1"/>
</dbReference>
<dbReference type="OrthoDB" id="9764467at2"/>
<dbReference type="eggNOG" id="COG1196">
    <property type="taxonomic scope" value="Bacteria"/>
</dbReference>
<gene>
    <name evidence="3" type="ORF">dsmv_0254</name>
</gene>
<proteinExistence type="predicted"/>
<evidence type="ECO:0000313" key="4">
    <source>
        <dbReference type="Proteomes" id="UP000014977"/>
    </source>
</evidence>
<evidence type="ECO:0000256" key="1">
    <source>
        <dbReference type="SAM" id="Coils"/>
    </source>
</evidence>
<organism evidence="3 4">
    <name type="scientific">Desulfococcus multivorans DSM 2059</name>
    <dbReference type="NCBI Taxonomy" id="1121405"/>
    <lineage>
        <taxon>Bacteria</taxon>
        <taxon>Pseudomonadati</taxon>
        <taxon>Thermodesulfobacteriota</taxon>
        <taxon>Desulfobacteria</taxon>
        <taxon>Desulfobacterales</taxon>
        <taxon>Desulfococcaceae</taxon>
        <taxon>Desulfococcus</taxon>
    </lineage>
</organism>
<dbReference type="SUPFAM" id="SSF52540">
    <property type="entry name" value="P-loop containing nucleoside triphosphate hydrolases"/>
    <property type="match status" value="1"/>
</dbReference>
<feature type="coiled-coil region" evidence="1">
    <location>
        <begin position="393"/>
        <end position="420"/>
    </location>
</feature>
<feature type="coiled-coil region" evidence="1">
    <location>
        <begin position="955"/>
        <end position="982"/>
    </location>
</feature>
<name>S7UXB8_DESML</name>
<dbReference type="eggNOG" id="COG4717">
    <property type="taxonomic scope" value="Bacteria"/>
</dbReference>
<dbReference type="Proteomes" id="UP000014977">
    <property type="component" value="Unassembled WGS sequence"/>
</dbReference>
<sequence length="1170" mass="131822">MKFEAIKLIAFGPFTDRILDFSGERFGLHVLFGPNEAGKTTALRALTGLLYGFGHIVGDAWKHQPRDLAVGGVFVLSDGRTLNLTRFKRRKNDLIDDDTGEPVGQALLDEHLGRMGREAFTHAFGVSHESLRLGVESVLAAGGDLGHALFAATSGLNTLKLAMARLDEKMAELFTPRSRKALVITGISEIKRLRKAQKDASSSHIQWLKTKKQVDRLQQSEKTNELELEELSARIGSLSRHRDAVKHVAARARLEKELEKIGPAPRLRENFRQERVETRMGVEQAAQAEKHLKRDLGEIDNRLENLSVDERIVDNGKRIEALAGEANVHAKARVDAKSLRARIHQQRDSAKDALERLRPGLTSEDAEKLRLSRPEQSRIQRLASAGVKLEESRISAEKALKSAAANLEKLQRRLDAFEKPERPESADILEDAVSRASELGKIEDQLEKFENETLLLRGRIDADLAALGLWKGELSVLERLAIPTDETMREYGKRIENVERDLDDVRRELKKEEKKRADSQRRFDRMTRSRELPSLKDLHTHRTLRDKGWRSVRAAWLRGEDPDPEFMEAFASDGHLADLYEKSVERADRTSDILRQEAEAVAQADNLREEIREIDVELSAGKIRRDDLQGKRDKLWDQWRKLWSPLGVDPLPPAEMLEWSGRTKELKRKAEAFRKNEAEAEVVRKSMAAAASELASALSTANAKAPENAGFSTLLSLARRALAKLEKVDRDRRNLEGSISALQAEIDGHRERSAEIELELSRWKEQWAAVVSRLGLEADAGHEDVLEFVSALEDVFRILEKAKDYQVRQDAISSDYEKYKAKVKAAADELAPELSASDPETVAFRLNDRLKKEQERLKERKTLELDKRKKAAELAKIQENKAALEERMRLLCLEGETDDPEALPDMEKRSADRIRVERDLAKVDERLEELSVGEDLDAFAERVKSCDPDELSAGIEALASKRKQLEQERKRIVAELALAGKELNAIGEESDASMIAVKAEGQIAKTQADVERYVKLRLGSAILAKAMERYRQTHQSPVLEAAGGYFKTITRNAFEGLRADYDEKGNPVIKAVRPDGALLEITELSDGSRDQLFLALRFGGLFNYVKNNGPMPLVVDDVLVHFDDERSAAALKAMADLARDTQIVFFTHHRHLIDVMKKALPDSPPNVQYL</sequence>
<feature type="coiled-coil region" evidence="1">
    <location>
        <begin position="718"/>
        <end position="766"/>
    </location>
</feature>
<dbReference type="EMBL" id="ATHJ01000094">
    <property type="protein sequence ID" value="EPR38844.1"/>
    <property type="molecule type" value="Genomic_DNA"/>
</dbReference>
<feature type="coiled-coil region" evidence="1">
    <location>
        <begin position="847"/>
        <end position="894"/>
    </location>
</feature>
<dbReference type="InterPro" id="IPR027417">
    <property type="entry name" value="P-loop_NTPase"/>
</dbReference>